<feature type="compositionally biased region" description="Polar residues" evidence="1">
    <location>
        <begin position="118"/>
        <end position="135"/>
    </location>
</feature>
<evidence type="ECO:0000313" key="3">
    <source>
        <dbReference type="Proteomes" id="UP001152622"/>
    </source>
</evidence>
<accession>A0A9Q1ISX4</accession>
<evidence type="ECO:0000313" key="2">
    <source>
        <dbReference type="EMBL" id="KAJ8353550.1"/>
    </source>
</evidence>
<protein>
    <submittedName>
        <fullName evidence="2">Uncharacterized protein</fullName>
    </submittedName>
</protein>
<dbReference type="Proteomes" id="UP001152622">
    <property type="component" value="Chromosome 7"/>
</dbReference>
<dbReference type="EMBL" id="JAINUF010000007">
    <property type="protein sequence ID" value="KAJ8353550.1"/>
    <property type="molecule type" value="Genomic_DNA"/>
</dbReference>
<keyword evidence="3" id="KW-1185">Reference proteome</keyword>
<dbReference type="AlphaFoldDB" id="A0A9Q1ISX4"/>
<feature type="region of interest" description="Disordered" evidence="1">
    <location>
        <begin position="111"/>
        <end position="137"/>
    </location>
</feature>
<comment type="caution">
    <text evidence="2">The sequence shown here is derived from an EMBL/GenBank/DDBJ whole genome shotgun (WGS) entry which is preliminary data.</text>
</comment>
<name>A0A9Q1ISX4_SYNKA</name>
<sequence length="177" mass="18780">MAKGVESLEAPGLPLPAPKLVGSAENEALIHKDSAGHSAVPPANTQGSVRLIHGMAARTDLPADLEHCTFPPSLLGLQCEQARRGQRAADFAGKLTANPKVNEELKQRLPSPIKQHSAESASQLRELEASSNTLVRRSVSETLAEDLPKGGLFVPETKVSPAFPLWGAQRSDISPQS</sequence>
<gene>
    <name evidence="2" type="ORF">SKAU_G00211170</name>
</gene>
<evidence type="ECO:0000256" key="1">
    <source>
        <dbReference type="SAM" id="MobiDB-lite"/>
    </source>
</evidence>
<proteinExistence type="predicted"/>
<organism evidence="2 3">
    <name type="scientific">Synaphobranchus kaupii</name>
    <name type="common">Kaup's arrowtooth eel</name>
    <dbReference type="NCBI Taxonomy" id="118154"/>
    <lineage>
        <taxon>Eukaryota</taxon>
        <taxon>Metazoa</taxon>
        <taxon>Chordata</taxon>
        <taxon>Craniata</taxon>
        <taxon>Vertebrata</taxon>
        <taxon>Euteleostomi</taxon>
        <taxon>Actinopterygii</taxon>
        <taxon>Neopterygii</taxon>
        <taxon>Teleostei</taxon>
        <taxon>Anguilliformes</taxon>
        <taxon>Synaphobranchidae</taxon>
        <taxon>Synaphobranchus</taxon>
    </lineage>
</organism>
<reference evidence="2" key="1">
    <citation type="journal article" date="2023" name="Science">
        <title>Genome structures resolve the early diversification of teleost fishes.</title>
        <authorList>
            <person name="Parey E."/>
            <person name="Louis A."/>
            <person name="Montfort J."/>
            <person name="Bouchez O."/>
            <person name="Roques C."/>
            <person name="Iampietro C."/>
            <person name="Lluch J."/>
            <person name="Castinel A."/>
            <person name="Donnadieu C."/>
            <person name="Desvignes T."/>
            <person name="Floi Bucao C."/>
            <person name="Jouanno E."/>
            <person name="Wen M."/>
            <person name="Mejri S."/>
            <person name="Dirks R."/>
            <person name="Jansen H."/>
            <person name="Henkel C."/>
            <person name="Chen W.J."/>
            <person name="Zahm M."/>
            <person name="Cabau C."/>
            <person name="Klopp C."/>
            <person name="Thompson A.W."/>
            <person name="Robinson-Rechavi M."/>
            <person name="Braasch I."/>
            <person name="Lecointre G."/>
            <person name="Bobe J."/>
            <person name="Postlethwait J.H."/>
            <person name="Berthelot C."/>
            <person name="Roest Crollius H."/>
            <person name="Guiguen Y."/>
        </authorList>
    </citation>
    <scope>NUCLEOTIDE SEQUENCE</scope>
    <source>
        <strain evidence="2">WJC10195</strain>
    </source>
</reference>